<reference evidence="13" key="1">
    <citation type="submission" date="2017-09" db="EMBL/GenBank/DDBJ databases">
        <title>Depth-based differentiation of microbial function through sediment-hosted aquifers and enrichment of novel symbionts in the deep terrestrial subsurface.</title>
        <authorList>
            <person name="Probst A.J."/>
            <person name="Ladd B."/>
            <person name="Jarett J.K."/>
            <person name="Geller-Mcgrath D.E."/>
            <person name="Sieber C.M.K."/>
            <person name="Emerson J.B."/>
            <person name="Anantharaman K."/>
            <person name="Thomas B.C."/>
            <person name="Malmstrom R."/>
            <person name="Stieglmeier M."/>
            <person name="Klingl A."/>
            <person name="Woyke T."/>
            <person name="Ryan C.M."/>
            <person name="Banfield J.F."/>
        </authorList>
    </citation>
    <scope>NUCLEOTIDE SEQUENCE [LARGE SCALE GENOMIC DNA]</scope>
</reference>
<evidence type="ECO:0000256" key="1">
    <source>
        <dbReference type="ARBA" id="ARBA00008023"/>
    </source>
</evidence>
<evidence type="ECO:0000256" key="5">
    <source>
        <dbReference type="ARBA" id="ARBA00022801"/>
    </source>
</evidence>
<dbReference type="HAMAP" id="MF_01405">
    <property type="entry name" value="Non_canon_purine_NTPase"/>
    <property type="match status" value="1"/>
</dbReference>
<evidence type="ECO:0000256" key="8">
    <source>
        <dbReference type="ARBA" id="ARBA00051875"/>
    </source>
</evidence>
<protein>
    <recommendedName>
        <fullName evidence="10">dITP/XTP pyrophosphatase</fullName>
        <ecNumber evidence="10">3.6.1.66</ecNumber>
    </recommendedName>
    <alternativeName>
        <fullName evidence="10">Non-canonical purine NTP pyrophosphatase</fullName>
    </alternativeName>
    <alternativeName>
        <fullName evidence="10">Non-standard purine NTP pyrophosphatase</fullName>
    </alternativeName>
    <alternativeName>
        <fullName evidence="10">Nucleoside-triphosphate diphosphatase</fullName>
    </alternativeName>
    <alternativeName>
        <fullName evidence="10">Nucleoside-triphosphate pyrophosphatase</fullName>
        <shortName evidence="10">NTPase</shortName>
    </alternativeName>
</protein>
<comment type="caution">
    <text evidence="10">Lacks conserved residue(s) required for the propagation of feature annotation.</text>
</comment>
<name>A0A2M8LGK3_9BACT</name>
<gene>
    <name evidence="12" type="primary">rdgB</name>
    <name evidence="12" type="ORF">COV05_04115</name>
</gene>
<evidence type="ECO:0000256" key="4">
    <source>
        <dbReference type="ARBA" id="ARBA00022741"/>
    </source>
</evidence>
<feature type="binding site" evidence="10">
    <location>
        <begin position="183"/>
        <end position="184"/>
    </location>
    <ligand>
        <name>substrate</name>
    </ligand>
</feature>
<dbReference type="GO" id="GO:0036220">
    <property type="term" value="F:ITP diphosphatase activity"/>
    <property type="evidence" value="ECO:0007669"/>
    <property type="project" value="UniProtKB-UniRule"/>
</dbReference>
<feature type="active site" description="Proton acceptor" evidence="10">
    <location>
        <position position="70"/>
    </location>
</feature>
<feature type="binding site" evidence="10">
    <location>
        <position position="70"/>
    </location>
    <ligand>
        <name>Mg(2+)</name>
        <dbReference type="ChEBI" id="CHEBI:18420"/>
    </ligand>
</feature>
<dbReference type="EC" id="3.6.1.66" evidence="10"/>
<feature type="binding site" evidence="10">
    <location>
        <position position="71"/>
    </location>
    <ligand>
        <name>substrate</name>
    </ligand>
</feature>
<organism evidence="12 13">
    <name type="scientific">Candidatus Uhrbacteria bacterium CG10_big_fil_rev_8_21_14_0_10_48_16</name>
    <dbReference type="NCBI Taxonomy" id="1975038"/>
    <lineage>
        <taxon>Bacteria</taxon>
        <taxon>Candidatus Uhriibacteriota</taxon>
    </lineage>
</organism>
<feature type="binding site" evidence="10">
    <location>
        <begin position="8"/>
        <end position="13"/>
    </location>
    <ligand>
        <name>substrate</name>
    </ligand>
</feature>
<dbReference type="PANTHER" id="PTHR11067:SF9">
    <property type="entry name" value="INOSINE TRIPHOSPHATE PYROPHOSPHATASE"/>
    <property type="match status" value="1"/>
</dbReference>
<evidence type="ECO:0000256" key="3">
    <source>
        <dbReference type="ARBA" id="ARBA00022723"/>
    </source>
</evidence>
<evidence type="ECO:0000256" key="9">
    <source>
        <dbReference type="ARBA" id="ARBA00052017"/>
    </source>
</evidence>
<dbReference type="GO" id="GO:0017111">
    <property type="term" value="F:ribonucleoside triphosphate phosphatase activity"/>
    <property type="evidence" value="ECO:0007669"/>
    <property type="project" value="InterPro"/>
</dbReference>
<keyword evidence="3 10" id="KW-0479">Metal-binding</keyword>
<evidence type="ECO:0000256" key="6">
    <source>
        <dbReference type="ARBA" id="ARBA00022842"/>
    </source>
</evidence>
<comment type="catalytic activity">
    <reaction evidence="8 10">
        <text>dITP + H2O = dIMP + diphosphate + H(+)</text>
        <dbReference type="Rhea" id="RHEA:28342"/>
        <dbReference type="ChEBI" id="CHEBI:15377"/>
        <dbReference type="ChEBI" id="CHEBI:15378"/>
        <dbReference type="ChEBI" id="CHEBI:33019"/>
        <dbReference type="ChEBI" id="CHEBI:61194"/>
        <dbReference type="ChEBI" id="CHEBI:61382"/>
        <dbReference type="EC" id="3.6.1.66"/>
    </reaction>
</comment>
<dbReference type="GO" id="GO:0005829">
    <property type="term" value="C:cytosol"/>
    <property type="evidence" value="ECO:0007669"/>
    <property type="project" value="TreeGrafter"/>
</dbReference>
<dbReference type="GO" id="GO:0046872">
    <property type="term" value="F:metal ion binding"/>
    <property type="evidence" value="ECO:0007669"/>
    <property type="project" value="UniProtKB-KW"/>
</dbReference>
<dbReference type="GO" id="GO:0036222">
    <property type="term" value="F:XTP diphosphatase activity"/>
    <property type="evidence" value="ECO:0007669"/>
    <property type="project" value="UniProtKB-UniRule"/>
</dbReference>
<comment type="caution">
    <text evidence="12">The sequence shown here is derived from an EMBL/GenBank/DDBJ whole genome shotgun (WGS) entry which is preliminary data.</text>
</comment>
<dbReference type="InterPro" id="IPR020922">
    <property type="entry name" value="dITP/XTP_pyrophosphatase"/>
</dbReference>
<dbReference type="NCBIfam" id="TIGR00042">
    <property type="entry name" value="RdgB/HAM1 family non-canonical purine NTP pyrophosphatase"/>
    <property type="match status" value="1"/>
</dbReference>
<comment type="function">
    <text evidence="10">Pyrophosphatase that catalyzes the hydrolysis of nucleoside triphosphates to their monophosphate derivatives, with a high preference for the non-canonical purine nucleotides XTP (xanthosine triphosphate), dITP (deoxyinosine triphosphate) and ITP. Seems to function as a house-cleaning enzyme that removes non-canonical purine nucleotides from the nucleotide pool, thus preventing their incorporation into DNA/RNA and avoiding chromosomal lesions.</text>
</comment>
<dbReference type="AlphaFoldDB" id="A0A2M8LGK3"/>
<dbReference type="GO" id="GO:0035870">
    <property type="term" value="F:dITP diphosphatase activity"/>
    <property type="evidence" value="ECO:0007669"/>
    <property type="project" value="UniProtKB-UniRule"/>
</dbReference>
<dbReference type="GO" id="GO:0009117">
    <property type="term" value="P:nucleotide metabolic process"/>
    <property type="evidence" value="ECO:0007669"/>
    <property type="project" value="UniProtKB-KW"/>
</dbReference>
<dbReference type="FunFam" id="3.90.950.10:FF:000001">
    <property type="entry name" value="dITP/XTP pyrophosphatase"/>
    <property type="match status" value="1"/>
</dbReference>
<keyword evidence="6 10" id="KW-0460">Magnesium</keyword>
<comment type="similarity">
    <text evidence="1 10 11">Belongs to the HAM1 NTPase family.</text>
</comment>
<sequence>MKRLIFATHNVGKIKELQQLFADAGVEVLSAEEVGVMDDVVEDGTTFVENALKKAQFVTQQTGEWAVADDSGITIDALDGRPGVYTARWAGEGASDEQLIKHTLEQLRGVEEGKRGATFHSVAALVSPQHESWTFEGLVEGEVIVEPRGTPRSKLPYDVIFQPSGFDQTFAQMTDEEKNRLSHRGRAFEKLKAFIKSL</sequence>
<accession>A0A2M8LGK3</accession>
<comment type="catalytic activity">
    <reaction evidence="10">
        <text>ITP + H2O = IMP + diphosphate + H(+)</text>
        <dbReference type="Rhea" id="RHEA:29399"/>
        <dbReference type="ChEBI" id="CHEBI:15377"/>
        <dbReference type="ChEBI" id="CHEBI:15378"/>
        <dbReference type="ChEBI" id="CHEBI:33019"/>
        <dbReference type="ChEBI" id="CHEBI:58053"/>
        <dbReference type="ChEBI" id="CHEBI:61402"/>
        <dbReference type="EC" id="3.6.1.66"/>
    </reaction>
</comment>
<dbReference type="Proteomes" id="UP000231436">
    <property type="component" value="Unassembled WGS sequence"/>
</dbReference>
<comment type="cofactor">
    <cofactor evidence="10">
        <name>Mg(2+)</name>
        <dbReference type="ChEBI" id="CHEBI:18420"/>
    </cofactor>
    <text evidence="10">Binds 1 Mg(2+) ion per subunit.</text>
</comment>
<feature type="binding site" evidence="10">
    <location>
        <position position="178"/>
    </location>
    <ligand>
        <name>substrate</name>
    </ligand>
</feature>
<dbReference type="InterPro" id="IPR029001">
    <property type="entry name" value="ITPase-like_fam"/>
</dbReference>
<dbReference type="Pfam" id="PF01725">
    <property type="entry name" value="Ham1p_like"/>
    <property type="match status" value="1"/>
</dbReference>
<dbReference type="SUPFAM" id="SSF52972">
    <property type="entry name" value="ITPase-like"/>
    <property type="match status" value="1"/>
</dbReference>
<evidence type="ECO:0000256" key="2">
    <source>
        <dbReference type="ARBA" id="ARBA00011738"/>
    </source>
</evidence>
<dbReference type="PANTHER" id="PTHR11067">
    <property type="entry name" value="INOSINE TRIPHOSPHATE PYROPHOSPHATASE/HAM1 PROTEIN"/>
    <property type="match status" value="1"/>
</dbReference>
<dbReference type="GO" id="GO:0000166">
    <property type="term" value="F:nucleotide binding"/>
    <property type="evidence" value="ECO:0007669"/>
    <property type="project" value="UniProtKB-KW"/>
</dbReference>
<dbReference type="InterPro" id="IPR002637">
    <property type="entry name" value="RdgB/HAM1"/>
</dbReference>
<comment type="catalytic activity">
    <reaction evidence="9 10">
        <text>XTP + H2O = XMP + diphosphate + H(+)</text>
        <dbReference type="Rhea" id="RHEA:28610"/>
        <dbReference type="ChEBI" id="CHEBI:15377"/>
        <dbReference type="ChEBI" id="CHEBI:15378"/>
        <dbReference type="ChEBI" id="CHEBI:33019"/>
        <dbReference type="ChEBI" id="CHEBI:57464"/>
        <dbReference type="ChEBI" id="CHEBI:61314"/>
        <dbReference type="EC" id="3.6.1.66"/>
    </reaction>
</comment>
<dbReference type="Gene3D" id="3.90.950.10">
    <property type="match status" value="1"/>
</dbReference>
<evidence type="ECO:0000256" key="11">
    <source>
        <dbReference type="RuleBase" id="RU003781"/>
    </source>
</evidence>
<dbReference type="EMBL" id="PFEU01000018">
    <property type="protein sequence ID" value="PJE76526.1"/>
    <property type="molecule type" value="Genomic_DNA"/>
</dbReference>
<keyword evidence="5 10" id="KW-0378">Hydrolase</keyword>
<evidence type="ECO:0000256" key="7">
    <source>
        <dbReference type="ARBA" id="ARBA00023080"/>
    </source>
</evidence>
<evidence type="ECO:0000256" key="10">
    <source>
        <dbReference type="HAMAP-Rule" id="MF_01405"/>
    </source>
</evidence>
<proteinExistence type="inferred from homology"/>
<keyword evidence="4 10" id="KW-0547">Nucleotide-binding</keyword>
<dbReference type="GO" id="GO:0009146">
    <property type="term" value="P:purine nucleoside triphosphate catabolic process"/>
    <property type="evidence" value="ECO:0007669"/>
    <property type="project" value="UniProtKB-UniRule"/>
</dbReference>
<keyword evidence="7 10" id="KW-0546">Nucleotide metabolism</keyword>
<comment type="subunit">
    <text evidence="2 10">Homodimer.</text>
</comment>
<evidence type="ECO:0000313" key="13">
    <source>
        <dbReference type="Proteomes" id="UP000231436"/>
    </source>
</evidence>
<evidence type="ECO:0000313" key="12">
    <source>
        <dbReference type="EMBL" id="PJE76526.1"/>
    </source>
</evidence>
<dbReference type="CDD" id="cd00515">
    <property type="entry name" value="HAM1"/>
    <property type="match status" value="1"/>
</dbReference>